<dbReference type="Gene3D" id="1.10.10.10">
    <property type="entry name" value="Winged helix-like DNA-binding domain superfamily/Winged helix DNA-binding domain"/>
    <property type="match status" value="1"/>
</dbReference>
<keyword evidence="6" id="KW-1185">Reference proteome</keyword>
<evidence type="ECO:0000313" key="6">
    <source>
        <dbReference type="Proteomes" id="UP000028653"/>
    </source>
</evidence>
<dbReference type="InterPro" id="IPR036388">
    <property type="entry name" value="WH-like_DNA-bd_sf"/>
</dbReference>
<evidence type="ECO:0000313" key="5">
    <source>
        <dbReference type="EMBL" id="KFC78322.1"/>
    </source>
</evidence>
<dbReference type="EMBL" id="JMPI01000058">
    <property type="protein sequence ID" value="KFC78322.1"/>
    <property type="molecule type" value="Genomic_DNA"/>
</dbReference>
<feature type="domain" description="HTH hxlR-type" evidence="4">
    <location>
        <begin position="8"/>
        <end position="106"/>
    </location>
</feature>
<keyword evidence="2" id="KW-0238">DNA-binding</keyword>
<keyword evidence="1" id="KW-0805">Transcription regulation</keyword>
<organism evidence="5 6">
    <name type="scientific">Buttiauxella agrestis ATCC 33320</name>
    <dbReference type="NCBI Taxonomy" id="1006004"/>
    <lineage>
        <taxon>Bacteria</taxon>
        <taxon>Pseudomonadati</taxon>
        <taxon>Pseudomonadota</taxon>
        <taxon>Gammaproteobacteria</taxon>
        <taxon>Enterobacterales</taxon>
        <taxon>Enterobacteriaceae</taxon>
        <taxon>Buttiauxella</taxon>
    </lineage>
</organism>
<dbReference type="RefSeq" id="WP_051873742.1">
    <property type="nucleotide sequence ID" value="NZ_JMPI01000058.1"/>
</dbReference>
<protein>
    <submittedName>
        <fullName evidence="5">HxlR family transcriptional regulator</fullName>
    </submittedName>
</protein>
<dbReference type="SUPFAM" id="SSF46785">
    <property type="entry name" value="Winged helix' DNA-binding domain"/>
    <property type="match status" value="1"/>
</dbReference>
<dbReference type="AlphaFoldDB" id="A0A085G3M7"/>
<dbReference type="eggNOG" id="COG1733">
    <property type="taxonomic scope" value="Bacteria"/>
</dbReference>
<sequence length="124" mass="13955">MKSKPFNCPVEVTIAVAGGKWKPLIIFHLMSGTKRFGELRRLAGNVSQRSLTLQLRELESHGIINRAVFAEVPPRVEYSLTQYGKTLEPVLHAMKNWGDSYVERNGIQCVQLETRDVNLDSSVS</sequence>
<keyword evidence="3" id="KW-0804">Transcription</keyword>
<proteinExistence type="predicted"/>
<dbReference type="PANTHER" id="PTHR33204:SF29">
    <property type="entry name" value="TRANSCRIPTIONAL REGULATOR"/>
    <property type="match status" value="1"/>
</dbReference>
<gene>
    <name evidence="5" type="ORF">GBAG_3370</name>
</gene>
<reference evidence="5 6" key="1">
    <citation type="submission" date="2014-05" db="EMBL/GenBank/DDBJ databases">
        <title>ATOL: Assembling a taxonomically balanced genome-scale reconstruction of the evolutionary history of the Enterobacteriaceae.</title>
        <authorList>
            <person name="Plunkett G.III."/>
            <person name="Neeno-Eckwall E.C."/>
            <person name="Glasner J.D."/>
            <person name="Perna N.T."/>
        </authorList>
    </citation>
    <scope>NUCLEOTIDE SEQUENCE [LARGE SCALE GENOMIC DNA]</scope>
    <source>
        <strain evidence="5 6">ATCC 33320</strain>
    </source>
</reference>
<evidence type="ECO:0000256" key="3">
    <source>
        <dbReference type="ARBA" id="ARBA00023163"/>
    </source>
</evidence>
<dbReference type="PANTHER" id="PTHR33204">
    <property type="entry name" value="TRANSCRIPTIONAL REGULATOR, MARR FAMILY"/>
    <property type="match status" value="1"/>
</dbReference>
<dbReference type="Pfam" id="PF01638">
    <property type="entry name" value="HxlR"/>
    <property type="match status" value="1"/>
</dbReference>
<dbReference type="OrthoDB" id="9807069at2"/>
<comment type="caution">
    <text evidence="5">The sequence shown here is derived from an EMBL/GenBank/DDBJ whole genome shotgun (WGS) entry which is preliminary data.</text>
</comment>
<dbReference type="GO" id="GO:0003677">
    <property type="term" value="F:DNA binding"/>
    <property type="evidence" value="ECO:0007669"/>
    <property type="project" value="UniProtKB-KW"/>
</dbReference>
<dbReference type="Proteomes" id="UP000028653">
    <property type="component" value="Unassembled WGS sequence"/>
</dbReference>
<name>A0A085G3M7_9ENTR</name>
<evidence type="ECO:0000256" key="1">
    <source>
        <dbReference type="ARBA" id="ARBA00023015"/>
    </source>
</evidence>
<dbReference type="STRING" id="1006004.GBAG_3370"/>
<evidence type="ECO:0000259" key="4">
    <source>
        <dbReference type="PROSITE" id="PS51118"/>
    </source>
</evidence>
<dbReference type="InterPro" id="IPR002577">
    <property type="entry name" value="HTH_HxlR"/>
</dbReference>
<dbReference type="InterPro" id="IPR036390">
    <property type="entry name" value="WH_DNA-bd_sf"/>
</dbReference>
<evidence type="ECO:0000256" key="2">
    <source>
        <dbReference type="ARBA" id="ARBA00023125"/>
    </source>
</evidence>
<accession>A0A085G3M7</accession>
<dbReference type="PROSITE" id="PS51118">
    <property type="entry name" value="HTH_HXLR"/>
    <property type="match status" value="1"/>
</dbReference>